<dbReference type="NCBIfam" id="TIGR00581">
    <property type="entry name" value="moaC"/>
    <property type="match status" value="1"/>
</dbReference>
<dbReference type="OrthoDB" id="9794429at2"/>
<comment type="similarity">
    <text evidence="6">Belongs to the MoaC family.</text>
</comment>
<keyword evidence="4 6" id="KW-0501">Molybdenum cofactor biosynthesis</keyword>
<reference evidence="9" key="1">
    <citation type="submission" date="2016-10" db="EMBL/GenBank/DDBJ databases">
        <authorList>
            <person name="Varghese N."/>
            <person name="Submissions S."/>
        </authorList>
    </citation>
    <scope>NUCLEOTIDE SEQUENCE [LARGE SCALE GENOMIC DNA]</scope>
    <source>
        <strain evidence="9">DSM 3669</strain>
    </source>
</reference>
<evidence type="ECO:0000256" key="1">
    <source>
        <dbReference type="ARBA" id="ARBA00001637"/>
    </source>
</evidence>
<gene>
    <name evidence="6" type="primary">moaC</name>
    <name evidence="8" type="ORF">SAMN05660706_104152</name>
</gene>
<organism evidence="8 9">
    <name type="scientific">Desulfoscipio geothermicus DSM 3669</name>
    <dbReference type="NCBI Taxonomy" id="1121426"/>
    <lineage>
        <taxon>Bacteria</taxon>
        <taxon>Bacillati</taxon>
        <taxon>Bacillota</taxon>
        <taxon>Clostridia</taxon>
        <taxon>Eubacteriales</taxon>
        <taxon>Desulfallaceae</taxon>
        <taxon>Desulfoscipio</taxon>
    </lineage>
</organism>
<comment type="subunit">
    <text evidence="6">Homohexamer; trimer of dimers.</text>
</comment>
<feature type="binding site" evidence="6">
    <location>
        <begin position="80"/>
        <end position="82"/>
    </location>
    <ligand>
        <name>substrate</name>
    </ligand>
</feature>
<evidence type="ECO:0000256" key="3">
    <source>
        <dbReference type="ARBA" id="ARBA00012575"/>
    </source>
</evidence>
<keyword evidence="5 6" id="KW-0456">Lyase</keyword>
<dbReference type="UniPathway" id="UPA00344"/>
<comment type="catalytic activity">
    <reaction evidence="1 6">
        <text>(8S)-3',8-cyclo-7,8-dihydroguanosine 5'-triphosphate = cyclic pyranopterin phosphate + diphosphate</text>
        <dbReference type="Rhea" id="RHEA:49580"/>
        <dbReference type="ChEBI" id="CHEBI:33019"/>
        <dbReference type="ChEBI" id="CHEBI:59648"/>
        <dbReference type="ChEBI" id="CHEBI:131766"/>
        <dbReference type="EC" id="4.6.1.17"/>
    </reaction>
</comment>
<evidence type="ECO:0000313" key="9">
    <source>
        <dbReference type="Proteomes" id="UP000199584"/>
    </source>
</evidence>
<evidence type="ECO:0000256" key="5">
    <source>
        <dbReference type="ARBA" id="ARBA00023239"/>
    </source>
</evidence>
<evidence type="ECO:0000259" key="7">
    <source>
        <dbReference type="Pfam" id="PF01967"/>
    </source>
</evidence>
<dbReference type="AlphaFoldDB" id="A0A1I6D2G8"/>
<dbReference type="Proteomes" id="UP000199584">
    <property type="component" value="Unassembled WGS sequence"/>
</dbReference>
<dbReference type="Gene3D" id="3.30.70.640">
    <property type="entry name" value="Molybdopterin cofactor biosynthesis C (MoaC) domain"/>
    <property type="match status" value="1"/>
</dbReference>
<dbReference type="EC" id="4.6.1.17" evidence="3 6"/>
<dbReference type="GO" id="GO:0061799">
    <property type="term" value="F:cyclic pyranopterin monophosphate synthase activity"/>
    <property type="evidence" value="ECO:0007669"/>
    <property type="project" value="UniProtKB-UniRule"/>
</dbReference>
<dbReference type="NCBIfam" id="NF006870">
    <property type="entry name" value="PRK09364.1"/>
    <property type="match status" value="1"/>
</dbReference>
<dbReference type="GO" id="GO:0006777">
    <property type="term" value="P:Mo-molybdopterin cofactor biosynthetic process"/>
    <property type="evidence" value="ECO:0007669"/>
    <property type="project" value="UniProtKB-UniRule"/>
</dbReference>
<comment type="pathway">
    <text evidence="2 6">Cofactor biosynthesis; molybdopterin biosynthesis.</text>
</comment>
<accession>A0A1I6D2G8</accession>
<keyword evidence="9" id="KW-1185">Reference proteome</keyword>
<dbReference type="EMBL" id="FOYM01000004">
    <property type="protein sequence ID" value="SFQ99674.1"/>
    <property type="molecule type" value="Genomic_DNA"/>
</dbReference>
<dbReference type="HAMAP" id="MF_01224_B">
    <property type="entry name" value="MoaC_B"/>
    <property type="match status" value="1"/>
</dbReference>
<dbReference type="SUPFAM" id="SSF55040">
    <property type="entry name" value="Molybdenum cofactor biosynthesis protein C, MoaC"/>
    <property type="match status" value="1"/>
</dbReference>
<dbReference type="InterPro" id="IPR036522">
    <property type="entry name" value="MoaC_sf"/>
</dbReference>
<feature type="active site" evidence="6">
    <location>
        <position position="132"/>
    </location>
</feature>
<name>A0A1I6D2G8_9FIRM</name>
<dbReference type="CDD" id="cd01420">
    <property type="entry name" value="MoaC_PE"/>
    <property type="match status" value="1"/>
</dbReference>
<dbReference type="InterPro" id="IPR002820">
    <property type="entry name" value="Mopterin_CF_biosynth-C_dom"/>
</dbReference>
<protein>
    <recommendedName>
        <fullName evidence="3 6">Cyclic pyranopterin monophosphate synthase</fullName>
        <ecNumber evidence="3 6">4.6.1.17</ecNumber>
    </recommendedName>
    <alternativeName>
        <fullName evidence="6">Molybdenum cofactor biosynthesis protein C</fullName>
    </alternativeName>
</protein>
<feature type="domain" description="Molybdopterin cofactor biosynthesis C (MoaC)" evidence="7">
    <location>
        <begin position="20"/>
        <end position="154"/>
    </location>
</feature>
<dbReference type="Pfam" id="PF01967">
    <property type="entry name" value="MoaC"/>
    <property type="match status" value="1"/>
</dbReference>
<dbReference type="InterPro" id="IPR047594">
    <property type="entry name" value="MoaC_bact/euk"/>
</dbReference>
<evidence type="ECO:0000313" key="8">
    <source>
        <dbReference type="EMBL" id="SFQ99674.1"/>
    </source>
</evidence>
<dbReference type="PANTHER" id="PTHR22960:SF29">
    <property type="entry name" value="CYCLIC PYRANOPTERIN MONOPHOSPHATE SYNTHASE"/>
    <property type="match status" value="1"/>
</dbReference>
<feature type="binding site" evidence="6">
    <location>
        <begin position="117"/>
        <end position="118"/>
    </location>
    <ligand>
        <name>substrate</name>
    </ligand>
</feature>
<evidence type="ECO:0000256" key="2">
    <source>
        <dbReference type="ARBA" id="ARBA00005046"/>
    </source>
</evidence>
<dbReference type="PANTHER" id="PTHR22960">
    <property type="entry name" value="MOLYBDOPTERIN COFACTOR SYNTHESIS PROTEIN A"/>
    <property type="match status" value="1"/>
</dbReference>
<dbReference type="InterPro" id="IPR050105">
    <property type="entry name" value="MoCo_biosynth_MoaA/MoaC"/>
</dbReference>
<sequence>MHDNGYKGLNHFDNKGNARMVDISVKDDTTREAVARGEVIMQPATLELIARGRVAKGDVLGVARVAGIMAAKETGRLIPMAHPITITGVNVDFRLRQPDRVEIQARVRTTGKTGVEMEALTAVSVAGLTIYDMCKAVDREMVLGRVRLVHKSGGKSGTFERKDEDSWDM</sequence>
<proteinExistence type="inferred from homology"/>
<evidence type="ECO:0000256" key="6">
    <source>
        <dbReference type="HAMAP-Rule" id="MF_01224"/>
    </source>
</evidence>
<comment type="function">
    <text evidence="6">Catalyzes the conversion of (8S)-3',8-cyclo-7,8-dihydroguanosine 5'-triphosphate to cyclic pyranopterin monophosphate (cPMP).</text>
</comment>
<evidence type="ECO:0000256" key="4">
    <source>
        <dbReference type="ARBA" id="ARBA00023150"/>
    </source>
</evidence>
<dbReference type="STRING" id="39060.SAMN05660706_104152"/>
<dbReference type="RefSeq" id="WP_092482147.1">
    <property type="nucleotide sequence ID" value="NZ_FOYM01000004.1"/>
</dbReference>
<dbReference type="InterPro" id="IPR023045">
    <property type="entry name" value="MoaC"/>
</dbReference>